<gene>
    <name evidence="5" type="ORF">AAG570_004363</name>
</gene>
<proteinExistence type="inferred from homology"/>
<dbReference type="SUPFAM" id="SSF53335">
    <property type="entry name" value="S-adenosyl-L-methionine-dependent methyltransferases"/>
    <property type="match status" value="1"/>
</dbReference>
<organism evidence="5 6">
    <name type="scientific">Ranatra chinensis</name>
    <dbReference type="NCBI Taxonomy" id="642074"/>
    <lineage>
        <taxon>Eukaryota</taxon>
        <taxon>Metazoa</taxon>
        <taxon>Ecdysozoa</taxon>
        <taxon>Arthropoda</taxon>
        <taxon>Hexapoda</taxon>
        <taxon>Insecta</taxon>
        <taxon>Pterygota</taxon>
        <taxon>Neoptera</taxon>
        <taxon>Paraneoptera</taxon>
        <taxon>Hemiptera</taxon>
        <taxon>Heteroptera</taxon>
        <taxon>Panheteroptera</taxon>
        <taxon>Nepomorpha</taxon>
        <taxon>Nepidae</taxon>
        <taxon>Ranatrinae</taxon>
        <taxon>Ranatra</taxon>
    </lineage>
</organism>
<evidence type="ECO:0000256" key="2">
    <source>
        <dbReference type="ARBA" id="ARBA00022603"/>
    </source>
</evidence>
<dbReference type="PANTHER" id="PTHR13610:SF9">
    <property type="entry name" value="FI06469P"/>
    <property type="match status" value="1"/>
</dbReference>
<name>A0ABD0YP73_9HEMI</name>
<sequence length="171" mass="18812">FSGGAAIALSVVCYPFVSPALRRICLPYVPATRQQVANVLAALRDSPNRGANLLDVGSGDGRIVLAAAKEGFKSVGVELNLWLVLYSRLLAYTRGVSASATFHRQDLWNFSMKPYRNVVIFGVGEMMPELEKKFSEELSNARVVVCRFPLPNKMPVQIIGSGIDTVWVYDF</sequence>
<comment type="caution">
    <text evidence="5">The sequence shown here is derived from an EMBL/GenBank/DDBJ whole genome shotgun (WGS) entry which is preliminary data.</text>
</comment>
<evidence type="ECO:0000256" key="3">
    <source>
        <dbReference type="ARBA" id="ARBA00022679"/>
    </source>
</evidence>
<dbReference type="InterPro" id="IPR026170">
    <property type="entry name" value="FAM173A/B"/>
</dbReference>
<reference evidence="5 6" key="1">
    <citation type="submission" date="2024-07" db="EMBL/GenBank/DDBJ databases">
        <title>Chromosome-level genome assembly of the water stick insect Ranatra chinensis (Heteroptera: Nepidae).</title>
        <authorList>
            <person name="Liu X."/>
        </authorList>
    </citation>
    <scope>NUCLEOTIDE SEQUENCE [LARGE SCALE GENOMIC DNA]</scope>
    <source>
        <strain evidence="5">Cailab_2021Rc</strain>
        <tissue evidence="5">Muscle</tissue>
    </source>
</reference>
<evidence type="ECO:0000313" key="6">
    <source>
        <dbReference type="Proteomes" id="UP001558652"/>
    </source>
</evidence>
<evidence type="ECO:0000256" key="4">
    <source>
        <dbReference type="ARBA" id="ARBA00022691"/>
    </source>
</evidence>
<dbReference type="GO" id="GO:0032259">
    <property type="term" value="P:methylation"/>
    <property type="evidence" value="ECO:0007669"/>
    <property type="project" value="UniProtKB-KW"/>
</dbReference>
<dbReference type="GO" id="GO:0016279">
    <property type="term" value="F:protein-lysine N-methyltransferase activity"/>
    <property type="evidence" value="ECO:0007669"/>
    <property type="project" value="UniProtKB-ARBA"/>
</dbReference>
<comment type="similarity">
    <text evidence="1">Belongs to the ANT/ATPSC lysine N-methyltransferase family.</text>
</comment>
<dbReference type="Pfam" id="PF13489">
    <property type="entry name" value="Methyltransf_23"/>
    <property type="match status" value="1"/>
</dbReference>
<protein>
    <recommendedName>
        <fullName evidence="7">Protein FAM173B</fullName>
    </recommendedName>
</protein>
<dbReference type="PANTHER" id="PTHR13610">
    <property type="entry name" value="METHYLTRANSFERASE DOMAIN-CONTAINING PROTEIN"/>
    <property type="match status" value="1"/>
</dbReference>
<keyword evidence="3" id="KW-0808">Transferase</keyword>
<evidence type="ECO:0000313" key="5">
    <source>
        <dbReference type="EMBL" id="KAL1117035.1"/>
    </source>
</evidence>
<keyword evidence="4" id="KW-0949">S-adenosyl-L-methionine</keyword>
<feature type="non-terminal residue" evidence="5">
    <location>
        <position position="1"/>
    </location>
</feature>
<evidence type="ECO:0000256" key="1">
    <source>
        <dbReference type="ARBA" id="ARBA00010633"/>
    </source>
</evidence>
<accession>A0ABD0YP73</accession>
<dbReference type="InterPro" id="IPR029063">
    <property type="entry name" value="SAM-dependent_MTases_sf"/>
</dbReference>
<evidence type="ECO:0008006" key="7">
    <source>
        <dbReference type="Google" id="ProtNLM"/>
    </source>
</evidence>
<keyword evidence="2" id="KW-0489">Methyltransferase</keyword>
<dbReference type="Proteomes" id="UP001558652">
    <property type="component" value="Unassembled WGS sequence"/>
</dbReference>
<dbReference type="EMBL" id="JBFDAA010000016">
    <property type="protein sequence ID" value="KAL1117035.1"/>
    <property type="molecule type" value="Genomic_DNA"/>
</dbReference>
<dbReference type="AlphaFoldDB" id="A0ABD0YP73"/>
<keyword evidence="6" id="KW-1185">Reference proteome</keyword>
<dbReference type="Gene3D" id="3.40.50.150">
    <property type="entry name" value="Vaccinia Virus protein VP39"/>
    <property type="match status" value="1"/>
</dbReference>